<dbReference type="Proteomes" id="UP000237889">
    <property type="component" value="Chromosome"/>
</dbReference>
<feature type="transmembrane region" description="Helical" evidence="2">
    <location>
        <begin position="23"/>
        <end position="48"/>
    </location>
</feature>
<dbReference type="Gene3D" id="3.20.20.370">
    <property type="entry name" value="Glycoside hydrolase/deacetylase"/>
    <property type="match status" value="1"/>
</dbReference>
<keyword evidence="4" id="KW-1185">Reference proteome</keyword>
<dbReference type="Pfam" id="PF04748">
    <property type="entry name" value="Polysacc_deac_2"/>
    <property type="match status" value="1"/>
</dbReference>
<dbReference type="KEGG" id="phr:C6569_15405"/>
<name>A0A2S0NDU7_9HYPH</name>
<evidence type="ECO:0000313" key="3">
    <source>
        <dbReference type="EMBL" id="AVO46328.1"/>
    </source>
</evidence>
<dbReference type="PANTHER" id="PTHR30105">
    <property type="entry name" value="UNCHARACTERIZED YIBQ-RELATED"/>
    <property type="match status" value="1"/>
</dbReference>
<protein>
    <submittedName>
        <fullName evidence="3">Divergent polysaccharide deacetylase family protein</fullName>
    </submittedName>
</protein>
<sequence length="388" mass="40679">MTDDLNAPLGVDSQQEKKRRLPALPLLPTAAGVVGALVLGIAGAIAFIHNPLGGEPRVVTAIAMPPPRTAEPVTQAPAPTAPAATPGEGEGGNTINIIDGMSGAARAVRVAPATPEASAGLDPRLGERTPLGVLPRVAPDGSKPRDVYARTFRLPAGADAAAPRIAVLIGGLGISQQSTMEAMAKLPGAVSFAFAPYASDLERIVARARAEGHEAFLQIPMEPMDYPENDPGPKTLLTTLSAERNTERLHWSMARFQGYAGLVNYMGAKFTASESAVAPILREANRRGLMMVDDGTSARSLIPQIATTLQQPVVRGDVHLDRVPTPTEVDAQLARLEARARERGFALGVGSALPVTIDRVARWARALEGRGFVLVPVSNGVARRQPSG</sequence>
<keyword evidence="2" id="KW-0472">Membrane</keyword>
<feature type="region of interest" description="Disordered" evidence="1">
    <location>
        <begin position="68"/>
        <end position="91"/>
    </location>
</feature>
<keyword evidence="2" id="KW-0812">Transmembrane</keyword>
<evidence type="ECO:0000313" key="4">
    <source>
        <dbReference type="Proteomes" id="UP000237889"/>
    </source>
</evidence>
<dbReference type="AlphaFoldDB" id="A0A2S0NDU7"/>
<dbReference type="InterPro" id="IPR011330">
    <property type="entry name" value="Glyco_hydro/deAcase_b/a-brl"/>
</dbReference>
<feature type="compositionally biased region" description="Low complexity" evidence="1">
    <location>
        <begin position="70"/>
        <end position="87"/>
    </location>
</feature>
<dbReference type="InterPro" id="IPR006837">
    <property type="entry name" value="Divergent_DAC"/>
</dbReference>
<dbReference type="GO" id="GO:0005975">
    <property type="term" value="P:carbohydrate metabolic process"/>
    <property type="evidence" value="ECO:0007669"/>
    <property type="project" value="InterPro"/>
</dbReference>
<gene>
    <name evidence="3" type="ORF">C6569_15405</name>
</gene>
<keyword evidence="2" id="KW-1133">Transmembrane helix</keyword>
<dbReference type="CDD" id="cd10936">
    <property type="entry name" value="CE4_DAC2"/>
    <property type="match status" value="1"/>
</dbReference>
<dbReference type="PANTHER" id="PTHR30105:SF2">
    <property type="entry name" value="DIVERGENT POLYSACCHARIDE DEACETYLASE SUPERFAMILY"/>
    <property type="match status" value="1"/>
</dbReference>
<reference evidence="3 4" key="1">
    <citation type="submission" date="2018-03" db="EMBL/GenBank/DDBJ databases">
        <title>Genome sequencing of Phreatobacter sp.</title>
        <authorList>
            <person name="Kim S.-J."/>
            <person name="Heo J."/>
            <person name="Kwon S.-W."/>
        </authorList>
    </citation>
    <scope>NUCLEOTIDE SEQUENCE [LARGE SCALE GENOMIC DNA]</scope>
    <source>
        <strain evidence="3 4">S-12</strain>
    </source>
</reference>
<dbReference type="RefSeq" id="WP_106749669.1">
    <property type="nucleotide sequence ID" value="NZ_CP027668.1"/>
</dbReference>
<evidence type="ECO:0000256" key="2">
    <source>
        <dbReference type="SAM" id="Phobius"/>
    </source>
</evidence>
<evidence type="ECO:0000256" key="1">
    <source>
        <dbReference type="SAM" id="MobiDB-lite"/>
    </source>
</evidence>
<feature type="region of interest" description="Disordered" evidence="1">
    <location>
        <begin position="115"/>
        <end position="138"/>
    </location>
</feature>
<dbReference type="EMBL" id="CP027668">
    <property type="protein sequence ID" value="AVO46328.1"/>
    <property type="molecule type" value="Genomic_DNA"/>
</dbReference>
<dbReference type="SUPFAM" id="SSF88713">
    <property type="entry name" value="Glycoside hydrolase/deacetylase"/>
    <property type="match status" value="1"/>
</dbReference>
<accession>A0A2S0NDU7</accession>
<organism evidence="3 4">
    <name type="scientific">Phreatobacter cathodiphilus</name>
    <dbReference type="NCBI Taxonomy" id="1868589"/>
    <lineage>
        <taxon>Bacteria</taxon>
        <taxon>Pseudomonadati</taxon>
        <taxon>Pseudomonadota</taxon>
        <taxon>Alphaproteobacteria</taxon>
        <taxon>Hyphomicrobiales</taxon>
        <taxon>Phreatobacteraceae</taxon>
        <taxon>Phreatobacter</taxon>
    </lineage>
</organism>
<proteinExistence type="predicted"/>
<dbReference type="OrthoDB" id="9784811at2"/>